<dbReference type="RefSeq" id="WP_069478259.1">
    <property type="nucleotide sequence ID" value="NZ_CP017111.1"/>
</dbReference>
<dbReference type="EMBL" id="CP017111">
    <property type="protein sequence ID" value="AOO65597.1"/>
    <property type="molecule type" value="Genomic_DNA"/>
</dbReference>
<dbReference type="AlphaFoldDB" id="A0A1D7TKS3"/>
<sequence>MKKSVKKIYMVSIVACIFSGCGGLTWVNLDQTQASDIAIKEAKRKCDYDKKMYDLNSQLQVIEYTSFALKNSANADAKQTNAWEKEATQKAKIAVYTELETCMKAHGLEKLK</sequence>
<evidence type="ECO:0000256" key="1">
    <source>
        <dbReference type="SAM" id="SignalP"/>
    </source>
</evidence>
<accession>A0A1D7TKS3</accession>
<keyword evidence="1" id="KW-0732">Signal</keyword>
<gene>
    <name evidence="2" type="ORF">SHALO_1826</name>
</gene>
<evidence type="ECO:0000313" key="3">
    <source>
        <dbReference type="Proteomes" id="UP000094609"/>
    </source>
</evidence>
<name>A0A1D7TKS3_9BACT</name>
<organism evidence="2 3">
    <name type="scientific">Sulfurospirillum halorespirans DSM 13726</name>
    <dbReference type="NCBI Taxonomy" id="1193502"/>
    <lineage>
        <taxon>Bacteria</taxon>
        <taxon>Pseudomonadati</taxon>
        <taxon>Campylobacterota</taxon>
        <taxon>Epsilonproteobacteria</taxon>
        <taxon>Campylobacterales</taxon>
        <taxon>Sulfurospirillaceae</taxon>
        <taxon>Sulfurospirillum</taxon>
    </lineage>
</organism>
<proteinExistence type="predicted"/>
<reference evidence="3" key="1">
    <citation type="submission" date="2016-08" db="EMBL/GenBank/DDBJ databases">
        <title>Complete genome sequence of the organohalide-respiring Epsilonproteobacterium Sulfurospirillum halorespirans.</title>
        <authorList>
            <person name="Goris T."/>
            <person name="Zimmermann J."/>
            <person name="Schenz B."/>
            <person name="Lemos M."/>
            <person name="Hackermueller J."/>
            <person name="Diekert G."/>
        </authorList>
    </citation>
    <scope>NUCLEOTIDE SEQUENCE [LARGE SCALE GENOMIC DNA]</scope>
    <source>
        <strain>DSM 13726</strain>
        <strain evidence="3">PCE-M2</strain>
    </source>
</reference>
<evidence type="ECO:0008006" key="4">
    <source>
        <dbReference type="Google" id="ProtNLM"/>
    </source>
</evidence>
<dbReference type="KEGG" id="shal:SHALO_1826"/>
<protein>
    <recommendedName>
        <fullName evidence="4">Lipoprotein</fullName>
    </recommendedName>
</protein>
<feature type="signal peptide" evidence="1">
    <location>
        <begin position="1"/>
        <end position="22"/>
    </location>
</feature>
<keyword evidence="3" id="KW-1185">Reference proteome</keyword>
<evidence type="ECO:0000313" key="2">
    <source>
        <dbReference type="EMBL" id="AOO65597.1"/>
    </source>
</evidence>
<dbReference type="STRING" id="1193502.SHALO_1826"/>
<dbReference type="PROSITE" id="PS51257">
    <property type="entry name" value="PROKAR_LIPOPROTEIN"/>
    <property type="match status" value="1"/>
</dbReference>
<feature type="chain" id="PRO_5009099465" description="Lipoprotein" evidence="1">
    <location>
        <begin position="23"/>
        <end position="112"/>
    </location>
</feature>
<dbReference type="Proteomes" id="UP000094609">
    <property type="component" value="Chromosome"/>
</dbReference>